<name>A0A944QWK0_9GAMM</name>
<keyword evidence="3" id="KW-1133">Transmembrane helix</keyword>
<evidence type="ECO:0000256" key="5">
    <source>
        <dbReference type="SAM" id="SignalP"/>
    </source>
</evidence>
<accession>A0A944QWK0</accession>
<dbReference type="EMBL" id="JAHHGM010000029">
    <property type="protein sequence ID" value="MBT2991190.1"/>
    <property type="molecule type" value="Genomic_DNA"/>
</dbReference>
<reference evidence="7 8" key="1">
    <citation type="submission" date="2021-05" db="EMBL/GenBank/DDBJ databases">
        <title>Genetic and Functional Diversity in Clade A Lucinid endosymbionts from the Bahamas.</title>
        <authorList>
            <person name="Giani N.M."/>
            <person name="Engel A.S."/>
            <person name="Campbell B.J."/>
        </authorList>
    </citation>
    <scope>NUCLEOTIDE SEQUENCE [LARGE SCALE GENOMIC DNA]</scope>
    <source>
        <strain evidence="7">LUC16012Gg_MoonRockCtena</strain>
    </source>
</reference>
<dbReference type="Pfam" id="PF13675">
    <property type="entry name" value="PilJ"/>
    <property type="match status" value="2"/>
</dbReference>
<sequence length="259" mass="29226">MKTTRYLLSLCLSLLFYLSFPTYAAEIDLAQAVNKAGKQRMLSQRIAKAYFFLGGHVRRDKAKQQLQSSIIEFKKNHAELKAEIKSQDVQKVLAFLDIAIDDYAKLVALPYDKNNAAMVLDLSETILEVSQDVVVKIEALSKLGKPKVVNISGRQRMLSQRIAKYYIAYQLGFKDQDSVNQLRQAVNEFESAMVVLKSEKINSPDITAKLISVTRLWRVIRPFFMDVEEGGLPVTVFATTDRIMDSMNTITGMYVNVAG</sequence>
<evidence type="ECO:0000313" key="8">
    <source>
        <dbReference type="Proteomes" id="UP000770889"/>
    </source>
</evidence>
<organism evidence="7 8">
    <name type="scientific">Candidatus Thiodiazotropha taylori</name>
    <dbReference type="NCBI Taxonomy" id="2792791"/>
    <lineage>
        <taxon>Bacteria</taxon>
        <taxon>Pseudomonadati</taxon>
        <taxon>Pseudomonadota</taxon>
        <taxon>Gammaproteobacteria</taxon>
        <taxon>Chromatiales</taxon>
        <taxon>Sedimenticolaceae</taxon>
        <taxon>Candidatus Thiodiazotropha</taxon>
    </lineage>
</organism>
<evidence type="ECO:0000256" key="2">
    <source>
        <dbReference type="ARBA" id="ARBA00022692"/>
    </source>
</evidence>
<keyword evidence="4" id="KW-0472">Membrane</keyword>
<evidence type="ECO:0000256" key="3">
    <source>
        <dbReference type="ARBA" id="ARBA00022989"/>
    </source>
</evidence>
<keyword evidence="2" id="KW-0812">Transmembrane</keyword>
<dbReference type="Proteomes" id="UP000770889">
    <property type="component" value="Unassembled WGS sequence"/>
</dbReference>
<proteinExistence type="predicted"/>
<evidence type="ECO:0000256" key="1">
    <source>
        <dbReference type="ARBA" id="ARBA00004141"/>
    </source>
</evidence>
<evidence type="ECO:0000256" key="4">
    <source>
        <dbReference type="ARBA" id="ARBA00023136"/>
    </source>
</evidence>
<evidence type="ECO:0000259" key="6">
    <source>
        <dbReference type="Pfam" id="PF13675"/>
    </source>
</evidence>
<protein>
    <submittedName>
        <fullName evidence="7">Type IV pili methyl-accepting chemotaxis transducer N-terminal domain-containing protein</fullName>
    </submittedName>
</protein>
<keyword evidence="5" id="KW-0732">Signal</keyword>
<comment type="subcellular location">
    <subcellularLocation>
        <location evidence="1">Membrane</location>
        <topology evidence="1">Multi-pass membrane protein</topology>
    </subcellularLocation>
</comment>
<dbReference type="AlphaFoldDB" id="A0A944QWK0"/>
<evidence type="ECO:0000313" key="7">
    <source>
        <dbReference type="EMBL" id="MBT2991190.1"/>
    </source>
</evidence>
<feature type="signal peptide" evidence="5">
    <location>
        <begin position="1"/>
        <end position="24"/>
    </location>
</feature>
<dbReference type="InterPro" id="IPR029095">
    <property type="entry name" value="NarX-like_N"/>
</dbReference>
<dbReference type="GO" id="GO:0016020">
    <property type="term" value="C:membrane"/>
    <property type="evidence" value="ECO:0007669"/>
    <property type="project" value="UniProtKB-SubCell"/>
</dbReference>
<feature type="chain" id="PRO_5037483736" evidence="5">
    <location>
        <begin position="25"/>
        <end position="259"/>
    </location>
</feature>
<gene>
    <name evidence="7" type="ORF">KME65_19695</name>
</gene>
<comment type="caution">
    <text evidence="7">The sequence shown here is derived from an EMBL/GenBank/DDBJ whole genome shotgun (WGS) entry which is preliminary data.</text>
</comment>
<feature type="domain" description="NarX-like N-terminal" evidence="6">
    <location>
        <begin position="30"/>
        <end position="88"/>
    </location>
</feature>
<feature type="domain" description="NarX-like N-terminal" evidence="6">
    <location>
        <begin position="147"/>
        <end position="224"/>
    </location>
</feature>